<gene>
    <name evidence="1" type="ORF">QP939_44275</name>
</gene>
<keyword evidence="2" id="KW-1185">Reference proteome</keyword>
<evidence type="ECO:0000313" key="2">
    <source>
        <dbReference type="Proteomes" id="UP001227101"/>
    </source>
</evidence>
<reference evidence="1 2" key="1">
    <citation type="submission" date="2023-06" db="EMBL/GenBank/DDBJ databases">
        <authorList>
            <person name="Oyuntsetseg B."/>
            <person name="Kim S.B."/>
        </authorList>
    </citation>
    <scope>NUCLEOTIDE SEQUENCE [LARGE SCALE GENOMIC DNA]</scope>
    <source>
        <strain evidence="1 2">2-2</strain>
    </source>
</reference>
<sequence>MGIVVDVVGYGRRSVARQREVQQRLFAVMAGIPDAVGVDPERVRVAGGLGDGMVLLFPPEIDVTRVLPRLVRAMAERVDADNRRYRDRMRIRLAAGFGLAGRGPLGHVGSSVLELSRLNDSPPARRAMIDRENADLVVVVSHLLYQLIDRCGRCADDLPPLKPVTVSVKEYYSTAWMWICEG</sequence>
<dbReference type="Proteomes" id="UP001227101">
    <property type="component" value="Chromosome"/>
</dbReference>
<evidence type="ECO:0000313" key="1">
    <source>
        <dbReference type="EMBL" id="WIV55756.1"/>
    </source>
</evidence>
<organism evidence="1 2">
    <name type="scientific">Amycolatopsis nalaikhensis</name>
    <dbReference type="NCBI Taxonomy" id="715472"/>
    <lineage>
        <taxon>Bacteria</taxon>
        <taxon>Bacillati</taxon>
        <taxon>Actinomycetota</taxon>
        <taxon>Actinomycetes</taxon>
        <taxon>Pseudonocardiales</taxon>
        <taxon>Pseudonocardiaceae</taxon>
        <taxon>Amycolatopsis</taxon>
    </lineage>
</organism>
<accession>A0ABY8XJG0</accession>
<dbReference type="EMBL" id="CP127173">
    <property type="protein sequence ID" value="WIV55756.1"/>
    <property type="molecule type" value="Genomic_DNA"/>
</dbReference>
<proteinExistence type="predicted"/>
<name>A0ABY8XJG0_9PSEU</name>
<protein>
    <recommendedName>
        <fullName evidence="3">Guanylate cyclase domain-containing protein</fullName>
    </recommendedName>
</protein>
<evidence type="ECO:0008006" key="3">
    <source>
        <dbReference type="Google" id="ProtNLM"/>
    </source>
</evidence>
<dbReference type="RefSeq" id="WP_285452817.1">
    <property type="nucleotide sequence ID" value="NZ_CP127173.1"/>
</dbReference>